<evidence type="ECO:0008006" key="2">
    <source>
        <dbReference type="Google" id="ProtNLM"/>
    </source>
</evidence>
<proteinExistence type="predicted"/>
<dbReference type="AlphaFoldDB" id="A0AAU7C6X1"/>
<dbReference type="RefSeq" id="WP_406693679.1">
    <property type="nucleotide sequence ID" value="NZ_CP155447.1"/>
</dbReference>
<name>A0AAU7C6X1_9BACT</name>
<dbReference type="EMBL" id="CP155447">
    <property type="protein sequence ID" value="XBH00996.1"/>
    <property type="molecule type" value="Genomic_DNA"/>
</dbReference>
<accession>A0AAU7C6X1</accession>
<sequence length="84" mass="9188">MMTSVLSREDRVIRIDPREADDLIALLRLVGIPCGNPAAGSQPGEVCIPLPDTAGEAELKRAEAIVLEFNRMRATRAIHHAQEN</sequence>
<reference evidence="1" key="1">
    <citation type="submission" date="2024-05" db="EMBL/GenBank/DDBJ databases">
        <title>Planctomycetes of the genus Singulisphaera possess chitinolytic capabilities.</title>
        <authorList>
            <person name="Ivanova A."/>
        </authorList>
    </citation>
    <scope>NUCLEOTIDE SEQUENCE</scope>
    <source>
        <strain evidence="1">Ch08T</strain>
    </source>
</reference>
<organism evidence="1">
    <name type="scientific">Singulisphaera sp. Ch08</name>
    <dbReference type="NCBI Taxonomy" id="3120278"/>
    <lineage>
        <taxon>Bacteria</taxon>
        <taxon>Pseudomonadati</taxon>
        <taxon>Planctomycetota</taxon>
        <taxon>Planctomycetia</taxon>
        <taxon>Isosphaerales</taxon>
        <taxon>Isosphaeraceae</taxon>
        <taxon>Singulisphaera</taxon>
    </lineage>
</organism>
<gene>
    <name evidence="1" type="ORF">V5E97_21850</name>
</gene>
<protein>
    <recommendedName>
        <fullName evidence="2">DUF2007 domain-containing protein</fullName>
    </recommendedName>
</protein>
<evidence type="ECO:0000313" key="1">
    <source>
        <dbReference type="EMBL" id="XBH00996.1"/>
    </source>
</evidence>